<keyword evidence="5 13" id="KW-0812">Transmembrane</keyword>
<keyword evidence="4" id="KW-0813">Transport</keyword>
<evidence type="ECO:0000313" key="16">
    <source>
        <dbReference type="EMBL" id="KAF1988995.1"/>
    </source>
</evidence>
<evidence type="ECO:0000256" key="4">
    <source>
        <dbReference type="ARBA" id="ARBA00022448"/>
    </source>
</evidence>
<dbReference type="InterPro" id="IPR003439">
    <property type="entry name" value="ABC_transporter-like_ATP-bd"/>
</dbReference>
<dbReference type="GO" id="GO:0012505">
    <property type="term" value="C:endomembrane system"/>
    <property type="evidence" value="ECO:0007669"/>
    <property type="project" value="UniProtKB-SubCell"/>
</dbReference>
<evidence type="ECO:0000256" key="9">
    <source>
        <dbReference type="ARBA" id="ARBA00022989"/>
    </source>
</evidence>
<dbReference type="CDD" id="cd03249">
    <property type="entry name" value="ABC_MTABC3_MDL1_MDL2"/>
    <property type="match status" value="2"/>
</dbReference>
<dbReference type="InterPro" id="IPR011527">
    <property type="entry name" value="ABC1_TM_dom"/>
</dbReference>
<dbReference type="SUPFAM" id="SSF90123">
    <property type="entry name" value="ABC transporter transmembrane region"/>
    <property type="match status" value="2"/>
</dbReference>
<comment type="similarity">
    <text evidence="3">Belongs to the ABC transporter superfamily. ABCB family. Multidrug resistance exporter (TC 3.A.1.201) subfamily.</text>
</comment>
<dbReference type="Pfam" id="PF00664">
    <property type="entry name" value="ABC_membrane"/>
    <property type="match status" value="2"/>
</dbReference>
<feature type="region of interest" description="Disordered" evidence="12">
    <location>
        <begin position="1"/>
        <end position="22"/>
    </location>
</feature>
<keyword evidence="8" id="KW-0067">ATP-binding</keyword>
<dbReference type="InterPro" id="IPR017871">
    <property type="entry name" value="ABC_transporter-like_CS"/>
</dbReference>
<feature type="transmembrane region" description="Helical" evidence="13">
    <location>
        <begin position="95"/>
        <end position="119"/>
    </location>
</feature>
<evidence type="ECO:0000256" key="2">
    <source>
        <dbReference type="ARBA" id="ARBA00004308"/>
    </source>
</evidence>
<dbReference type="EMBL" id="ML977146">
    <property type="protein sequence ID" value="KAF1988995.1"/>
    <property type="molecule type" value="Genomic_DNA"/>
</dbReference>
<evidence type="ECO:0000256" key="13">
    <source>
        <dbReference type="SAM" id="Phobius"/>
    </source>
</evidence>
<dbReference type="CDD" id="cd18578">
    <property type="entry name" value="ABC_6TM_Pgp_ABCB1_D2_like"/>
    <property type="match status" value="1"/>
</dbReference>
<evidence type="ECO:0000256" key="3">
    <source>
        <dbReference type="ARBA" id="ARBA00007577"/>
    </source>
</evidence>
<dbReference type="GO" id="GO:0090374">
    <property type="term" value="P:oligopeptide export from mitochondrion"/>
    <property type="evidence" value="ECO:0007669"/>
    <property type="project" value="TreeGrafter"/>
</dbReference>
<keyword evidence="9 13" id="KW-1133">Transmembrane helix</keyword>
<evidence type="ECO:0000259" key="14">
    <source>
        <dbReference type="PROSITE" id="PS50893"/>
    </source>
</evidence>
<dbReference type="InterPro" id="IPR027417">
    <property type="entry name" value="P-loop_NTPase"/>
</dbReference>
<feature type="transmembrane region" description="Helical" evidence="13">
    <location>
        <begin position="950"/>
        <end position="972"/>
    </location>
</feature>
<feature type="domain" description="ABC transmembrane type-1" evidence="15">
    <location>
        <begin position="691"/>
        <end position="978"/>
    </location>
</feature>
<dbReference type="PANTHER" id="PTHR43394:SF11">
    <property type="entry name" value="ATP-BINDING CASSETTE TRANSPORTER"/>
    <property type="match status" value="1"/>
</dbReference>
<dbReference type="Proteomes" id="UP000800041">
    <property type="component" value="Unassembled WGS sequence"/>
</dbReference>
<dbReference type="GO" id="GO:0005743">
    <property type="term" value="C:mitochondrial inner membrane"/>
    <property type="evidence" value="ECO:0007669"/>
    <property type="project" value="TreeGrafter"/>
</dbReference>
<reference evidence="16" key="1">
    <citation type="journal article" date="2020" name="Stud. Mycol.">
        <title>101 Dothideomycetes genomes: a test case for predicting lifestyles and emergence of pathogens.</title>
        <authorList>
            <person name="Haridas S."/>
            <person name="Albert R."/>
            <person name="Binder M."/>
            <person name="Bloem J."/>
            <person name="Labutti K."/>
            <person name="Salamov A."/>
            <person name="Andreopoulos B."/>
            <person name="Baker S."/>
            <person name="Barry K."/>
            <person name="Bills G."/>
            <person name="Bluhm B."/>
            <person name="Cannon C."/>
            <person name="Castanera R."/>
            <person name="Culley D."/>
            <person name="Daum C."/>
            <person name="Ezra D."/>
            <person name="Gonzalez J."/>
            <person name="Henrissat B."/>
            <person name="Kuo A."/>
            <person name="Liang C."/>
            <person name="Lipzen A."/>
            <person name="Lutzoni F."/>
            <person name="Magnuson J."/>
            <person name="Mondo S."/>
            <person name="Nolan M."/>
            <person name="Ohm R."/>
            <person name="Pangilinan J."/>
            <person name="Park H.-J."/>
            <person name="Ramirez L."/>
            <person name="Alfaro M."/>
            <person name="Sun H."/>
            <person name="Tritt A."/>
            <person name="Yoshinaga Y."/>
            <person name="Zwiers L.-H."/>
            <person name="Turgeon B."/>
            <person name="Goodwin S."/>
            <person name="Spatafora J."/>
            <person name="Crous P."/>
            <person name="Grigoriev I."/>
        </authorList>
    </citation>
    <scope>NUCLEOTIDE SEQUENCE</scope>
    <source>
        <strain evidence="16">CBS 113979</strain>
    </source>
</reference>
<comment type="subcellular location">
    <subcellularLocation>
        <location evidence="2">Endomembrane system</location>
    </subcellularLocation>
    <subcellularLocation>
        <location evidence="1">Membrane</location>
        <topology evidence="1">Multi-pass membrane protein</topology>
    </subcellularLocation>
</comment>
<feature type="transmembrane region" description="Helical" evidence="13">
    <location>
        <begin position="273"/>
        <end position="293"/>
    </location>
</feature>
<evidence type="ECO:0000256" key="7">
    <source>
        <dbReference type="ARBA" id="ARBA00022741"/>
    </source>
</evidence>
<feature type="compositionally biased region" description="Basic and acidic residues" evidence="12">
    <location>
        <begin position="1"/>
        <end position="21"/>
    </location>
</feature>
<keyword evidence="6" id="KW-0677">Repeat</keyword>
<dbReference type="FunFam" id="3.40.50.300:FF:001530">
    <property type="entry name" value="ABC multidrug transporter (Eurofung)"/>
    <property type="match status" value="1"/>
</dbReference>
<dbReference type="OrthoDB" id="6500128at2759"/>
<feature type="domain" description="ABC transmembrane type-1" evidence="15">
    <location>
        <begin position="45"/>
        <end position="336"/>
    </location>
</feature>
<feature type="transmembrane region" description="Helical" evidence="13">
    <location>
        <begin position="194"/>
        <end position="213"/>
    </location>
</feature>
<accession>A0A6G1H758</accession>
<dbReference type="CDD" id="cd18577">
    <property type="entry name" value="ABC_6TM_Pgp_ABCB1_D1_like"/>
    <property type="match status" value="1"/>
</dbReference>
<dbReference type="InterPro" id="IPR003593">
    <property type="entry name" value="AAA+_ATPase"/>
</dbReference>
<dbReference type="PROSITE" id="PS00211">
    <property type="entry name" value="ABC_TRANSPORTER_1"/>
    <property type="match status" value="2"/>
</dbReference>
<keyword evidence="10 13" id="KW-0472">Membrane</keyword>
<evidence type="ECO:0000256" key="5">
    <source>
        <dbReference type="ARBA" id="ARBA00022692"/>
    </source>
</evidence>
<dbReference type="PROSITE" id="PS50893">
    <property type="entry name" value="ABC_TRANSPORTER_2"/>
    <property type="match status" value="2"/>
</dbReference>
<sequence>MSSELEKHPESEADAKEKSGESEGGLKSYFRVFHYADRISWTLNVIAFLAAIGAGTLLPLMDLFFGKFVTSFTNFGSASISPEQFRSRFNEYTLIFIYLFAAKFVASYVHTVAISVSAIRTTKALRIHFLERTLRQNIAFFESSDSGSISIQATTNGNNVNQGISEKLTLTIQSVSTFVAAFVVAFAVQWKLTLITISVVPTIVIISGISIAFDTKNEARLLNIQGKAGKIAEEAFVSMQTVHAFWLQPWLSSQYESLLDAAKKEGMKKSPNYAVLFSTEFFCVLCGYALAFWQGTRMYHNGEITDSGEVITVIFAVILAASSMTQIAPQILAVTKASSAAGELFKTIDRESEIDPLSNSGIVPEHSIGQLEVKDLHFSYPSRPDAKILKGMSITIPAGKTTALVGPSGSGKSTIIGLLERWYDQKQGTVLLDGVDLRQINLQWLRTNIRLVQQEPVLFNSTVLENVAFGLTGTPLVDASAEKRRELVKEACVAAFADEFIQNLPEGYDTEIGERAMKLSGGQKQRLAIARSIISHPKILLLDEATSALDPKAEKKVQQALENVSRGRTTLVIAHKLSTIRNADSIAVMADGRFLEQGTHESLIAANGAYARLVRVQDLGQGSSDDDVMNESVEHKMALDRTISTASALSRSSATDNKKSKAGKEGSMNYSLLRCLLIVFTEHKALYLPSLISFVGVLIGGLTFPAQAILFSRTINAFQLDRSEGIEQGDFYSLMFFIVALANLLGYALIGWESNIVAQLVARKYRLEVFQNIIRQDLTFFDKGNNTVGTLAAHLSTYPSQLHDLVGFNIMLIMINLVNIVSSCILALIVGWKLALVVIFGGLVPVVFSGYLRIRLETKLDDDTSARFDRSGALAAESVSAIRTIASLALERSVLERYSGLLSGVASQSMKALIFTFFWYSLTQSISFLAMTLGFWYGGRLVSTGEYSTTQFFIVFIGVIFSGEAAATFFSFTTSFTKGQKGANYIFWLRSCIPAISEDFSHKEDGPDGQIAADIDCKDLEFCYPLRPKSKILKGVSVKATPGQYIALVGASGCGKSTMISLLERFYDPTAGTIRLDSRPITSICPRQYRRNIALVQQEPVLYHASIRDNVAMGLASNPTNVTDQMIEEACRQANIFDFAASLPEGLNTLCGSRGSQLSGGQKQRIAIARALIRKPRLLLLDEATSALDSESEMVVQEALEKAKEGRTTVAVAHRLSTIRRAESILVFEGGRVVEEGTHEELIAKRGWYYEMCLGQSLDRAVA</sequence>
<feature type="transmembrane region" description="Helical" evidence="13">
    <location>
        <begin position="168"/>
        <end position="188"/>
    </location>
</feature>
<dbReference type="Gene3D" id="1.20.1560.10">
    <property type="entry name" value="ABC transporter type 1, transmembrane domain"/>
    <property type="match status" value="1"/>
</dbReference>
<feature type="domain" description="ABC transporter" evidence="14">
    <location>
        <begin position="371"/>
        <end position="616"/>
    </location>
</feature>
<evidence type="ECO:0000259" key="15">
    <source>
        <dbReference type="PROSITE" id="PS50929"/>
    </source>
</evidence>
<dbReference type="Gene3D" id="3.40.50.300">
    <property type="entry name" value="P-loop containing nucleotide triphosphate hydrolases"/>
    <property type="match status" value="2"/>
</dbReference>
<protein>
    <submittedName>
        <fullName evidence="16">Multidrug resistance protein 1</fullName>
    </submittedName>
</protein>
<feature type="transmembrane region" description="Helical" evidence="13">
    <location>
        <begin position="686"/>
        <end position="711"/>
    </location>
</feature>
<proteinExistence type="inferred from homology"/>
<feature type="transmembrane region" description="Helical" evidence="13">
    <location>
        <begin position="731"/>
        <end position="750"/>
    </location>
</feature>
<dbReference type="PANTHER" id="PTHR43394">
    <property type="entry name" value="ATP-DEPENDENT PERMEASE MDL1, MITOCHONDRIAL"/>
    <property type="match status" value="1"/>
</dbReference>
<dbReference type="FunFam" id="1.20.1560.10:FF:000057">
    <property type="entry name" value="ABC multidrug transporter SitT"/>
    <property type="match status" value="1"/>
</dbReference>
<name>A0A6G1H758_9PEZI</name>
<dbReference type="Pfam" id="PF00005">
    <property type="entry name" value="ABC_tran"/>
    <property type="match status" value="2"/>
</dbReference>
<dbReference type="AlphaFoldDB" id="A0A6G1H758"/>
<evidence type="ECO:0000256" key="12">
    <source>
        <dbReference type="SAM" id="MobiDB-lite"/>
    </source>
</evidence>
<dbReference type="InterPro" id="IPR036640">
    <property type="entry name" value="ABC1_TM_sf"/>
</dbReference>
<dbReference type="GO" id="GO:0016887">
    <property type="term" value="F:ATP hydrolysis activity"/>
    <property type="evidence" value="ECO:0007669"/>
    <property type="project" value="InterPro"/>
</dbReference>
<organism evidence="16 17">
    <name type="scientific">Aulographum hederae CBS 113979</name>
    <dbReference type="NCBI Taxonomy" id="1176131"/>
    <lineage>
        <taxon>Eukaryota</taxon>
        <taxon>Fungi</taxon>
        <taxon>Dikarya</taxon>
        <taxon>Ascomycota</taxon>
        <taxon>Pezizomycotina</taxon>
        <taxon>Dothideomycetes</taxon>
        <taxon>Pleosporomycetidae</taxon>
        <taxon>Aulographales</taxon>
        <taxon>Aulographaceae</taxon>
    </lineage>
</organism>
<gene>
    <name evidence="16" type="ORF">K402DRAFT_461427</name>
</gene>
<feature type="transmembrane region" description="Helical" evidence="13">
    <location>
        <begin position="41"/>
        <end position="61"/>
    </location>
</feature>
<feature type="transmembrane region" description="Helical" evidence="13">
    <location>
        <begin position="834"/>
        <end position="852"/>
    </location>
</feature>
<evidence type="ECO:0000256" key="1">
    <source>
        <dbReference type="ARBA" id="ARBA00004141"/>
    </source>
</evidence>
<dbReference type="GO" id="GO:0005524">
    <property type="term" value="F:ATP binding"/>
    <property type="evidence" value="ECO:0007669"/>
    <property type="project" value="UniProtKB-KW"/>
</dbReference>
<evidence type="ECO:0000256" key="10">
    <source>
        <dbReference type="ARBA" id="ARBA00023136"/>
    </source>
</evidence>
<feature type="transmembrane region" description="Helical" evidence="13">
    <location>
        <begin position="805"/>
        <end position="828"/>
    </location>
</feature>
<evidence type="ECO:0000313" key="17">
    <source>
        <dbReference type="Proteomes" id="UP000800041"/>
    </source>
</evidence>
<dbReference type="InterPro" id="IPR039421">
    <property type="entry name" value="Type_1_exporter"/>
</dbReference>
<keyword evidence="11" id="KW-0325">Glycoprotein</keyword>
<evidence type="ECO:0000256" key="11">
    <source>
        <dbReference type="ARBA" id="ARBA00023180"/>
    </source>
</evidence>
<evidence type="ECO:0000256" key="6">
    <source>
        <dbReference type="ARBA" id="ARBA00022737"/>
    </source>
</evidence>
<dbReference type="FunFam" id="3.40.50.300:FF:000913">
    <property type="entry name" value="ABC multidrug transporter SitT"/>
    <property type="match status" value="1"/>
</dbReference>
<dbReference type="PROSITE" id="PS50929">
    <property type="entry name" value="ABC_TM1F"/>
    <property type="match status" value="2"/>
</dbReference>
<feature type="transmembrane region" description="Helical" evidence="13">
    <location>
        <begin position="917"/>
        <end position="938"/>
    </location>
</feature>
<evidence type="ECO:0000256" key="8">
    <source>
        <dbReference type="ARBA" id="ARBA00022840"/>
    </source>
</evidence>
<dbReference type="SMART" id="SM00382">
    <property type="entry name" value="AAA"/>
    <property type="match status" value="2"/>
</dbReference>
<keyword evidence="17" id="KW-1185">Reference proteome</keyword>
<dbReference type="GO" id="GO:0015421">
    <property type="term" value="F:ABC-type oligopeptide transporter activity"/>
    <property type="evidence" value="ECO:0007669"/>
    <property type="project" value="TreeGrafter"/>
</dbReference>
<dbReference type="SUPFAM" id="SSF52540">
    <property type="entry name" value="P-loop containing nucleoside triphosphate hydrolases"/>
    <property type="match status" value="2"/>
</dbReference>
<keyword evidence="7" id="KW-0547">Nucleotide-binding</keyword>
<feature type="domain" description="ABC transporter" evidence="14">
    <location>
        <begin position="1015"/>
        <end position="1255"/>
    </location>
</feature>